<reference evidence="2" key="1">
    <citation type="submission" date="2022-11" db="EMBL/GenBank/DDBJ databases">
        <authorList>
            <person name="Petersen C."/>
        </authorList>
    </citation>
    <scope>NUCLEOTIDE SEQUENCE</scope>
    <source>
        <strain evidence="2">IBT 23319</strain>
    </source>
</reference>
<dbReference type="InterPro" id="IPR053221">
    <property type="entry name" value="Burnettramic_acid_biosynth"/>
</dbReference>
<organism evidence="2 3">
    <name type="scientific">Penicillium citrinum</name>
    <dbReference type="NCBI Taxonomy" id="5077"/>
    <lineage>
        <taxon>Eukaryota</taxon>
        <taxon>Fungi</taxon>
        <taxon>Dikarya</taxon>
        <taxon>Ascomycota</taxon>
        <taxon>Pezizomycotina</taxon>
        <taxon>Eurotiomycetes</taxon>
        <taxon>Eurotiomycetidae</taxon>
        <taxon>Eurotiales</taxon>
        <taxon>Aspergillaceae</taxon>
        <taxon>Penicillium</taxon>
    </lineage>
</organism>
<accession>A0A9W9PB43</accession>
<dbReference type="EMBL" id="JAPQKT010000002">
    <property type="protein sequence ID" value="KAJ5241263.1"/>
    <property type="molecule type" value="Genomic_DNA"/>
</dbReference>
<protein>
    <submittedName>
        <fullName evidence="2">Uncharacterized protein</fullName>
    </submittedName>
</protein>
<sequence length="239" mass="26582">MVRIGDAPVGGLKEKHEKDESKAAEAGYGSETDSPNSDECEVYDQDETEWDLDGNGRANEATVIQGVRGFTEEPNRIVANCGISQEVFLQFHTDWEKASKIDVIYMAANVVGFVPTLTAQIISPIVGTAAGTARELQSRSRRNTFLDKFNEDVLMPRGLFGMIMAFKQSITDEQQGPLQRLSKTMGRTIFTTKKLSVNEAAERYSNPEAHISKTRQELSNIRLTVDALMDKLSYRKPLS</sequence>
<keyword evidence="3" id="KW-1185">Reference proteome</keyword>
<gene>
    <name evidence="2" type="ORF">N7469_002854</name>
</gene>
<dbReference type="GeneID" id="81380941"/>
<reference evidence="2" key="2">
    <citation type="journal article" date="2023" name="IMA Fungus">
        <title>Comparative genomic study of the Penicillium genus elucidates a diverse pangenome and 15 lateral gene transfer events.</title>
        <authorList>
            <person name="Petersen C."/>
            <person name="Sorensen T."/>
            <person name="Nielsen M.R."/>
            <person name="Sondergaard T.E."/>
            <person name="Sorensen J.L."/>
            <person name="Fitzpatrick D.A."/>
            <person name="Frisvad J.C."/>
            <person name="Nielsen K.L."/>
        </authorList>
    </citation>
    <scope>NUCLEOTIDE SEQUENCE</scope>
    <source>
        <strain evidence="2">IBT 23319</strain>
    </source>
</reference>
<dbReference type="RefSeq" id="XP_056504268.1">
    <property type="nucleotide sequence ID" value="XM_056641774.1"/>
</dbReference>
<evidence type="ECO:0000256" key="1">
    <source>
        <dbReference type="SAM" id="MobiDB-lite"/>
    </source>
</evidence>
<feature type="compositionally biased region" description="Basic and acidic residues" evidence="1">
    <location>
        <begin position="12"/>
        <end position="23"/>
    </location>
</feature>
<dbReference type="PANTHER" id="PTHR38887:SF1">
    <property type="entry name" value="RAS MODIFICATION PROTEIN ERF4"/>
    <property type="match status" value="1"/>
</dbReference>
<name>A0A9W9PB43_PENCI</name>
<evidence type="ECO:0000313" key="3">
    <source>
        <dbReference type="Proteomes" id="UP001147733"/>
    </source>
</evidence>
<dbReference type="AlphaFoldDB" id="A0A9W9PB43"/>
<dbReference type="OrthoDB" id="3433125at2759"/>
<comment type="caution">
    <text evidence="2">The sequence shown here is derived from an EMBL/GenBank/DDBJ whole genome shotgun (WGS) entry which is preliminary data.</text>
</comment>
<dbReference type="Proteomes" id="UP001147733">
    <property type="component" value="Unassembled WGS sequence"/>
</dbReference>
<evidence type="ECO:0000313" key="2">
    <source>
        <dbReference type="EMBL" id="KAJ5241263.1"/>
    </source>
</evidence>
<dbReference type="PANTHER" id="PTHR38887">
    <property type="entry name" value="CHROMOSOME 21, WHOLE GENOME SHOTGUN SEQUENCE"/>
    <property type="match status" value="1"/>
</dbReference>
<feature type="region of interest" description="Disordered" evidence="1">
    <location>
        <begin position="1"/>
        <end position="41"/>
    </location>
</feature>
<proteinExistence type="predicted"/>